<feature type="domain" description="BACK" evidence="1">
    <location>
        <begin position="1"/>
        <end position="41"/>
    </location>
</feature>
<feature type="non-terminal residue" evidence="2">
    <location>
        <position position="1"/>
    </location>
</feature>
<evidence type="ECO:0000313" key="2">
    <source>
        <dbReference type="EMBL" id="OUC40141.1"/>
    </source>
</evidence>
<reference evidence="2 3" key="1">
    <citation type="submission" date="2015-04" db="EMBL/GenBank/DDBJ databases">
        <title>Draft genome of the roundworm Trichinella nativa.</title>
        <authorList>
            <person name="Mitreva M."/>
        </authorList>
    </citation>
    <scope>NUCLEOTIDE SEQUENCE [LARGE SCALE GENOMIC DNA]</scope>
    <source>
        <strain evidence="2 3">ISS45</strain>
    </source>
</reference>
<dbReference type="AlphaFoldDB" id="A0A1Y3E581"/>
<protein>
    <recommendedName>
        <fullName evidence="1">BACK domain-containing protein</fullName>
    </recommendedName>
</protein>
<dbReference type="InterPro" id="IPR011705">
    <property type="entry name" value="BACK"/>
</dbReference>
<dbReference type="Gene3D" id="1.25.40.420">
    <property type="match status" value="1"/>
</dbReference>
<sequence>VCEAVMKWIRHDLERRQAYLPKLFRCIRLPLLPIQYLFDVVF</sequence>
<dbReference type="Proteomes" id="UP000243006">
    <property type="component" value="Unassembled WGS sequence"/>
</dbReference>
<comment type="caution">
    <text evidence="2">The sequence shown here is derived from an EMBL/GenBank/DDBJ whole genome shotgun (WGS) entry which is preliminary data.</text>
</comment>
<evidence type="ECO:0000313" key="3">
    <source>
        <dbReference type="Proteomes" id="UP000243006"/>
    </source>
</evidence>
<dbReference type="EMBL" id="LVZM01023221">
    <property type="protein sequence ID" value="OUC40141.1"/>
    <property type="molecule type" value="Genomic_DNA"/>
</dbReference>
<organism evidence="2 3">
    <name type="scientific">Trichinella nativa</name>
    <dbReference type="NCBI Taxonomy" id="6335"/>
    <lineage>
        <taxon>Eukaryota</taxon>
        <taxon>Metazoa</taxon>
        <taxon>Ecdysozoa</taxon>
        <taxon>Nematoda</taxon>
        <taxon>Enoplea</taxon>
        <taxon>Dorylaimia</taxon>
        <taxon>Trichinellida</taxon>
        <taxon>Trichinellidae</taxon>
        <taxon>Trichinella</taxon>
    </lineage>
</organism>
<evidence type="ECO:0000259" key="1">
    <source>
        <dbReference type="Pfam" id="PF07707"/>
    </source>
</evidence>
<gene>
    <name evidence="2" type="ORF">D917_04336</name>
</gene>
<dbReference type="Pfam" id="PF07707">
    <property type="entry name" value="BACK"/>
    <property type="match status" value="1"/>
</dbReference>
<accession>A0A1Y3E581</accession>
<proteinExistence type="predicted"/>
<name>A0A1Y3E581_9BILA</name>